<dbReference type="EMBL" id="GDIQ01031487">
    <property type="protein sequence ID" value="JAN63250.1"/>
    <property type="molecule type" value="Transcribed_RNA"/>
</dbReference>
<organism evidence="5 6">
    <name type="scientific">Daphnia magna</name>
    <dbReference type="NCBI Taxonomy" id="35525"/>
    <lineage>
        <taxon>Eukaryota</taxon>
        <taxon>Metazoa</taxon>
        <taxon>Ecdysozoa</taxon>
        <taxon>Arthropoda</taxon>
        <taxon>Crustacea</taxon>
        <taxon>Branchiopoda</taxon>
        <taxon>Diplostraca</taxon>
        <taxon>Cladocera</taxon>
        <taxon>Anomopoda</taxon>
        <taxon>Daphniidae</taxon>
        <taxon>Daphnia</taxon>
    </lineage>
</organism>
<feature type="transmembrane region" description="Helical" evidence="1">
    <location>
        <begin position="346"/>
        <end position="370"/>
    </location>
</feature>
<evidence type="ECO:0000313" key="6">
    <source>
        <dbReference type="Proteomes" id="UP000076858"/>
    </source>
</evidence>
<reference evidence="4" key="2">
    <citation type="submission" date="2015-10" db="EMBL/GenBank/DDBJ databases">
        <title>EvidentialGene: Evidence-directed Construction of Complete mRNA Transcriptomes without Genomes.</title>
        <authorList>
            <person name="Gilbert D.G."/>
        </authorList>
    </citation>
    <scope>NUCLEOTIDE SEQUENCE</scope>
</reference>
<proteinExistence type="predicted"/>
<keyword evidence="1" id="KW-1133">Transmembrane helix</keyword>
<dbReference type="Gene3D" id="1.20.1070.10">
    <property type="entry name" value="Rhodopsin 7-helix transmembrane proteins"/>
    <property type="match status" value="1"/>
</dbReference>
<keyword evidence="5" id="KW-0675">Receptor</keyword>
<reference evidence="3" key="3">
    <citation type="submission" date="2015-10" db="EMBL/GenBank/DDBJ databases">
        <authorList>
            <person name="Gilbert D.G."/>
        </authorList>
    </citation>
    <scope>NUCLEOTIDE SEQUENCE</scope>
</reference>
<evidence type="ECO:0000313" key="4">
    <source>
        <dbReference type="EMBL" id="JAN63250.1"/>
    </source>
</evidence>
<evidence type="ECO:0000256" key="2">
    <source>
        <dbReference type="SAM" id="SignalP"/>
    </source>
</evidence>
<evidence type="ECO:0000313" key="3">
    <source>
        <dbReference type="EMBL" id="JAJ05632.1"/>
    </source>
</evidence>
<dbReference type="EMBL" id="GDIP01217770">
    <property type="protein sequence ID" value="JAJ05632.1"/>
    <property type="molecule type" value="Transcribed_RNA"/>
</dbReference>
<gene>
    <name evidence="5" type="ORF">APZ42_022063</name>
</gene>
<dbReference type="SUPFAM" id="SSF81321">
    <property type="entry name" value="Family A G protein-coupled receptor-like"/>
    <property type="match status" value="1"/>
</dbReference>
<dbReference type="OrthoDB" id="6339480at2759"/>
<feature type="transmembrane region" description="Helical" evidence="1">
    <location>
        <begin position="304"/>
        <end position="325"/>
    </location>
</feature>
<dbReference type="PANTHER" id="PTHR46953">
    <property type="entry name" value="G-PROTEIN COUPLED RECEPTOR MTH-LIKE 1-RELATED"/>
    <property type="match status" value="1"/>
</dbReference>
<dbReference type="Proteomes" id="UP000076858">
    <property type="component" value="Unassembled WGS sequence"/>
</dbReference>
<feature type="chain" id="PRO_5013463292" evidence="2">
    <location>
        <begin position="22"/>
        <end position="531"/>
    </location>
</feature>
<keyword evidence="1" id="KW-0472">Membrane</keyword>
<keyword evidence="1" id="KW-0812">Transmembrane</keyword>
<keyword evidence="6" id="KW-1185">Reference proteome</keyword>
<feature type="transmembrane region" description="Helical" evidence="1">
    <location>
        <begin position="459"/>
        <end position="484"/>
    </location>
</feature>
<feature type="transmembrane region" description="Helical" evidence="1">
    <location>
        <begin position="238"/>
        <end position="260"/>
    </location>
</feature>
<feature type="transmembrane region" description="Helical" evidence="1">
    <location>
        <begin position="272"/>
        <end position="292"/>
    </location>
</feature>
<sequence>MSEWIATQLLLLIIQLASSTALENLESDGPVVGRSSYWIHVQKCCPEAHMMVEVASRTTATTHNTGSKFECQLQNDTTFLWAPDFLDEQNKLQAFEGSLDAESVDSDFNITKFCIPNGPCISAIVGKPQCEPYRAWPIFTYAGFQEDLQLRPFGVLRHVVDKLAQVPRHHEYALDQYCVDGVRLLGSVSHYGHGLPDGAENTSSAPLSPPSDGPVYYALICEPGPLDESDFFEMFVQVFYPIGLGVGLLVLLTLTGIHLVLKELRDLSGCMLISLVVSMIVTLTSNLILSAADSRPSPYLNLLFLESVVHGSDVAVHFWLSAIGHRAWTAVRFPRKEAMRPEGKRYVFYSLYSWGSAVCVTGLAVLVHFFMEDQSLGTTSPHSFFTWYRIGWLGLALFCSTCVFLFLVNIYVYFATRSTLNNQTNYGRTFHRTKGYFRAFTRLFLIVETVWIIQTFSWLQYPILVGLRILADITLPFLIFWAALKGRRVMHLLKIRLQMSQCWLCRRCFPPKTRDRGHYYGEEMMALGTPI</sequence>
<dbReference type="AlphaFoldDB" id="A0A0P6ASD4"/>
<reference evidence="3" key="1">
    <citation type="submission" date="2015-10" db="EMBL/GenBank/DDBJ databases">
        <title>Daphnia magna gene sets from two clonal populations assembled and annotated with EvidentialGene.</title>
        <authorList>
            <person name="Gilbert D."/>
            <person name="Podicheti R."/>
            <person name="Orsini L."/>
            <person name="Colbourne J."/>
            <person name="Pfrender M."/>
        </authorList>
    </citation>
    <scope>NUCLEOTIDE SEQUENCE</scope>
</reference>
<dbReference type="EMBL" id="LRGB01001348">
    <property type="protein sequence ID" value="KZS12823.1"/>
    <property type="molecule type" value="Genomic_DNA"/>
</dbReference>
<protein>
    <submittedName>
        <fullName evidence="3 5">G-protein coupled receptor Mth</fullName>
    </submittedName>
</protein>
<keyword evidence="2" id="KW-0732">Signal</keyword>
<feature type="signal peptide" evidence="2">
    <location>
        <begin position="1"/>
        <end position="21"/>
    </location>
</feature>
<dbReference type="InterPro" id="IPR052808">
    <property type="entry name" value="GPCR_Mth-like"/>
</dbReference>
<dbReference type="STRING" id="35525.A0A0P6ASD4"/>
<feature type="transmembrane region" description="Helical" evidence="1">
    <location>
        <begin position="435"/>
        <end position="453"/>
    </location>
</feature>
<evidence type="ECO:0000313" key="5">
    <source>
        <dbReference type="EMBL" id="KZS12823.1"/>
    </source>
</evidence>
<feature type="transmembrane region" description="Helical" evidence="1">
    <location>
        <begin position="390"/>
        <end position="414"/>
    </location>
</feature>
<dbReference type="PANTHER" id="PTHR46953:SF3">
    <property type="entry name" value="G-PROTEIN COUPLED RECEPTOR MTH-LIKE 14-RELATED"/>
    <property type="match status" value="1"/>
</dbReference>
<reference evidence="5 6" key="4">
    <citation type="submission" date="2016-03" db="EMBL/GenBank/DDBJ databases">
        <title>EvidentialGene: Evidence-directed Construction of Genes on Genomes.</title>
        <authorList>
            <person name="Gilbert D.G."/>
            <person name="Choi J.-H."/>
            <person name="Mockaitis K."/>
            <person name="Colbourne J."/>
            <person name="Pfrender M."/>
        </authorList>
    </citation>
    <scope>NUCLEOTIDE SEQUENCE [LARGE SCALE GENOMIC DNA]</scope>
    <source>
        <strain evidence="5 6">Xinb3</strain>
        <tissue evidence="5">Complete organism</tissue>
    </source>
</reference>
<accession>A0A0P6ASD4</accession>
<name>A0A0P6ASD4_9CRUS</name>
<evidence type="ECO:0000256" key="1">
    <source>
        <dbReference type="SAM" id="Phobius"/>
    </source>
</evidence>